<keyword evidence="7 13" id="KW-0547">Nucleotide-binding</keyword>
<reference evidence="16" key="1">
    <citation type="submission" date="2016-10" db="EMBL/GenBank/DDBJ databases">
        <authorList>
            <person name="Varghese N."/>
            <person name="Submissions S."/>
        </authorList>
    </citation>
    <scope>NUCLEOTIDE SEQUENCE [LARGE SCALE GENOMIC DNA]</scope>
    <source>
        <strain evidence="16">8N4</strain>
    </source>
</reference>
<dbReference type="AlphaFoldDB" id="A0A1H9K868"/>
<evidence type="ECO:0000259" key="14">
    <source>
        <dbReference type="Pfam" id="PF00294"/>
    </source>
</evidence>
<dbReference type="NCBIfam" id="TIGR02152">
    <property type="entry name" value="D_ribokin_bact"/>
    <property type="match status" value="1"/>
</dbReference>
<evidence type="ECO:0000256" key="12">
    <source>
        <dbReference type="ARBA" id="ARBA00023277"/>
    </source>
</evidence>
<feature type="active site" description="Proton acceptor" evidence="13">
    <location>
        <position position="255"/>
    </location>
</feature>
<comment type="subunit">
    <text evidence="13">Homodimer.</text>
</comment>
<comment type="catalytic activity">
    <reaction evidence="13">
        <text>D-ribose + ATP = D-ribose 5-phosphate + ADP + H(+)</text>
        <dbReference type="Rhea" id="RHEA:13697"/>
        <dbReference type="ChEBI" id="CHEBI:15378"/>
        <dbReference type="ChEBI" id="CHEBI:30616"/>
        <dbReference type="ChEBI" id="CHEBI:47013"/>
        <dbReference type="ChEBI" id="CHEBI:78346"/>
        <dbReference type="ChEBI" id="CHEBI:456216"/>
        <dbReference type="EC" id="2.7.1.15"/>
    </reaction>
</comment>
<proteinExistence type="inferred from homology"/>
<dbReference type="GO" id="GO:0046872">
    <property type="term" value="F:metal ion binding"/>
    <property type="evidence" value="ECO:0007669"/>
    <property type="project" value="UniProtKB-KW"/>
</dbReference>
<evidence type="ECO:0000256" key="8">
    <source>
        <dbReference type="ARBA" id="ARBA00022777"/>
    </source>
</evidence>
<dbReference type="Pfam" id="PF00294">
    <property type="entry name" value="PfkB"/>
    <property type="match status" value="1"/>
</dbReference>
<feature type="binding site" evidence="13">
    <location>
        <begin position="223"/>
        <end position="228"/>
    </location>
    <ligand>
        <name>ATP</name>
        <dbReference type="ChEBI" id="CHEBI:30616"/>
    </ligand>
</feature>
<dbReference type="PANTHER" id="PTHR10584">
    <property type="entry name" value="SUGAR KINASE"/>
    <property type="match status" value="1"/>
</dbReference>
<keyword evidence="11 13" id="KW-0630">Potassium</keyword>
<feature type="binding site" evidence="13">
    <location>
        <position position="187"/>
    </location>
    <ligand>
        <name>ATP</name>
        <dbReference type="ChEBI" id="CHEBI:30616"/>
    </ligand>
</feature>
<feature type="binding site" evidence="13">
    <location>
        <position position="285"/>
    </location>
    <ligand>
        <name>K(+)</name>
        <dbReference type="ChEBI" id="CHEBI:29103"/>
    </ligand>
</feature>
<dbReference type="FunFam" id="3.40.1190.20:FF:000012">
    <property type="entry name" value="Ribokinase"/>
    <property type="match status" value="1"/>
</dbReference>
<dbReference type="RefSeq" id="WP_092676849.1">
    <property type="nucleotide sequence ID" value="NZ_FOGC01000009.1"/>
</dbReference>
<evidence type="ECO:0000256" key="9">
    <source>
        <dbReference type="ARBA" id="ARBA00022840"/>
    </source>
</evidence>
<dbReference type="EMBL" id="FOGC01000009">
    <property type="protein sequence ID" value="SEQ95035.1"/>
    <property type="molecule type" value="Genomic_DNA"/>
</dbReference>
<dbReference type="CDD" id="cd01174">
    <property type="entry name" value="ribokinase"/>
    <property type="match status" value="1"/>
</dbReference>
<name>A0A1H9K868_9GAMM</name>
<dbReference type="GO" id="GO:0005524">
    <property type="term" value="F:ATP binding"/>
    <property type="evidence" value="ECO:0007669"/>
    <property type="project" value="UniProtKB-UniRule"/>
</dbReference>
<feature type="binding site" evidence="13">
    <location>
        <position position="143"/>
    </location>
    <ligand>
        <name>substrate</name>
    </ligand>
</feature>
<feature type="binding site" evidence="13">
    <location>
        <begin position="42"/>
        <end position="46"/>
    </location>
    <ligand>
        <name>substrate</name>
    </ligand>
</feature>
<comment type="similarity">
    <text evidence="13">Belongs to the carbohydrate kinase PfkB family. Ribokinase subfamily.</text>
</comment>
<comment type="function">
    <text evidence="13">Catalyzes the phosphorylation of ribose at O-5 in a reaction requiring ATP and magnesium. The resulting D-ribose-5-phosphate can then be used either for sythesis of nucleotides, histidine, and tryptophan, or as a component of the pentose phosphate pathway.</text>
</comment>
<dbReference type="PRINTS" id="PR00990">
    <property type="entry name" value="RIBOKINASE"/>
</dbReference>
<dbReference type="GO" id="GO:0005829">
    <property type="term" value="C:cytosol"/>
    <property type="evidence" value="ECO:0007669"/>
    <property type="project" value="TreeGrafter"/>
</dbReference>
<evidence type="ECO:0000256" key="3">
    <source>
        <dbReference type="ARBA" id="ARBA00016943"/>
    </source>
</evidence>
<dbReference type="InterPro" id="IPR011611">
    <property type="entry name" value="PfkB_dom"/>
</dbReference>
<feature type="binding site" evidence="13">
    <location>
        <position position="249"/>
    </location>
    <ligand>
        <name>K(+)</name>
        <dbReference type="ChEBI" id="CHEBI:29103"/>
    </ligand>
</feature>
<comment type="pathway">
    <text evidence="13">Carbohydrate metabolism; D-ribose degradation; D-ribose 5-phosphate from beta-D-ribopyranose: step 2/2.</text>
</comment>
<dbReference type="InterPro" id="IPR011877">
    <property type="entry name" value="Ribokinase"/>
</dbReference>
<dbReference type="InterPro" id="IPR002173">
    <property type="entry name" value="Carboh/pur_kinase_PfkB_CS"/>
</dbReference>
<feature type="domain" description="Carbohydrate kinase PfkB" evidence="14">
    <location>
        <begin position="5"/>
        <end position="297"/>
    </location>
</feature>
<feature type="binding site" evidence="13">
    <location>
        <begin position="14"/>
        <end position="16"/>
    </location>
    <ligand>
        <name>substrate</name>
    </ligand>
</feature>
<evidence type="ECO:0000256" key="13">
    <source>
        <dbReference type="HAMAP-Rule" id="MF_01987"/>
    </source>
</evidence>
<evidence type="ECO:0000256" key="10">
    <source>
        <dbReference type="ARBA" id="ARBA00022842"/>
    </source>
</evidence>
<keyword evidence="12 13" id="KW-0119">Carbohydrate metabolism</keyword>
<dbReference type="UniPathway" id="UPA00916">
    <property type="reaction ID" value="UER00889"/>
</dbReference>
<dbReference type="STRING" id="988801.SAMN05216522_1093"/>
<keyword evidence="8 13" id="KW-0418">Kinase</keyword>
<keyword evidence="16" id="KW-1185">Reference proteome</keyword>
<organism evidence="15 16">
    <name type="scientific">Rosenbergiella nectarea</name>
    <dbReference type="NCBI Taxonomy" id="988801"/>
    <lineage>
        <taxon>Bacteria</taxon>
        <taxon>Pseudomonadati</taxon>
        <taxon>Pseudomonadota</taxon>
        <taxon>Gammaproteobacteria</taxon>
        <taxon>Enterobacterales</taxon>
        <taxon>Erwiniaceae</taxon>
        <taxon>Rosenbergiella</taxon>
    </lineage>
</organism>
<keyword evidence="5 13" id="KW-0808">Transferase</keyword>
<accession>A0A1H9K868</accession>
<keyword evidence="9 13" id="KW-0067">ATP-binding</keyword>
<comment type="similarity">
    <text evidence="1">Belongs to the carbohydrate kinase pfkB family.</text>
</comment>
<evidence type="ECO:0000256" key="1">
    <source>
        <dbReference type="ARBA" id="ARBA00005380"/>
    </source>
</evidence>
<evidence type="ECO:0000313" key="15">
    <source>
        <dbReference type="EMBL" id="SEQ95035.1"/>
    </source>
</evidence>
<dbReference type="OrthoDB" id="9775849at2"/>
<evidence type="ECO:0000256" key="2">
    <source>
        <dbReference type="ARBA" id="ARBA00012035"/>
    </source>
</evidence>
<feature type="binding site" evidence="13">
    <location>
        <position position="255"/>
    </location>
    <ligand>
        <name>substrate</name>
    </ligand>
</feature>
<dbReference type="Gene3D" id="3.40.1190.20">
    <property type="match status" value="1"/>
</dbReference>
<feature type="binding site" evidence="13">
    <location>
        <position position="294"/>
    </location>
    <ligand>
        <name>K(+)</name>
        <dbReference type="ChEBI" id="CHEBI:29103"/>
    </ligand>
</feature>
<dbReference type="PANTHER" id="PTHR10584:SF166">
    <property type="entry name" value="RIBOKINASE"/>
    <property type="match status" value="1"/>
</dbReference>
<comment type="activity regulation">
    <text evidence="13">Activated by a monovalent cation that binds near, but not in, the active site. The most likely occupant of the site in vivo is potassium. Ion binding induces a conformational change that may alter substrate affinity.</text>
</comment>
<dbReference type="PROSITE" id="PS00584">
    <property type="entry name" value="PFKB_KINASES_2"/>
    <property type="match status" value="1"/>
</dbReference>
<keyword evidence="4 13" id="KW-0963">Cytoplasm</keyword>
<keyword evidence="6 13" id="KW-0479">Metal-binding</keyword>
<dbReference type="NCBIfam" id="NF008353">
    <property type="entry name" value="PRK11142.1"/>
    <property type="match status" value="1"/>
</dbReference>
<evidence type="ECO:0000256" key="6">
    <source>
        <dbReference type="ARBA" id="ARBA00022723"/>
    </source>
</evidence>
<dbReference type="SUPFAM" id="SSF53613">
    <property type="entry name" value="Ribokinase-like"/>
    <property type="match status" value="1"/>
</dbReference>
<dbReference type="InterPro" id="IPR029056">
    <property type="entry name" value="Ribokinase-like"/>
</dbReference>
<feature type="binding site" evidence="13">
    <location>
        <position position="290"/>
    </location>
    <ligand>
        <name>K(+)</name>
        <dbReference type="ChEBI" id="CHEBI:29103"/>
    </ligand>
</feature>
<evidence type="ECO:0000256" key="5">
    <source>
        <dbReference type="ARBA" id="ARBA00022679"/>
    </source>
</evidence>
<evidence type="ECO:0000313" key="16">
    <source>
        <dbReference type="Proteomes" id="UP000242515"/>
    </source>
</evidence>
<protein>
    <recommendedName>
        <fullName evidence="3 13">Ribokinase</fullName>
        <shortName evidence="13">RK</shortName>
        <ecNumber evidence="2 13">2.7.1.15</ecNumber>
    </recommendedName>
</protein>
<evidence type="ECO:0000256" key="7">
    <source>
        <dbReference type="ARBA" id="ARBA00022741"/>
    </source>
</evidence>
<feature type="binding site" evidence="13">
    <location>
        <begin position="254"/>
        <end position="255"/>
    </location>
    <ligand>
        <name>ATP</name>
        <dbReference type="ChEBI" id="CHEBI:30616"/>
    </ligand>
</feature>
<comment type="subcellular location">
    <subcellularLocation>
        <location evidence="13">Cytoplasm</location>
    </subcellularLocation>
</comment>
<feature type="binding site" evidence="13">
    <location>
        <position position="288"/>
    </location>
    <ligand>
        <name>K(+)</name>
        <dbReference type="ChEBI" id="CHEBI:29103"/>
    </ligand>
</feature>
<dbReference type="HAMAP" id="MF_01987">
    <property type="entry name" value="Ribokinase"/>
    <property type="match status" value="1"/>
</dbReference>
<dbReference type="Proteomes" id="UP000242515">
    <property type="component" value="Unassembled WGS sequence"/>
</dbReference>
<gene>
    <name evidence="13" type="primary">rbsK</name>
    <name evidence="15" type="ORF">SAMN05216522_1093</name>
</gene>
<dbReference type="GO" id="GO:0019303">
    <property type="term" value="P:D-ribose catabolic process"/>
    <property type="evidence" value="ECO:0007669"/>
    <property type="project" value="UniProtKB-UniRule"/>
</dbReference>
<comment type="caution">
    <text evidence="13">Lacks conserved residue(s) required for the propagation of feature annotation.</text>
</comment>
<dbReference type="InterPro" id="IPR002139">
    <property type="entry name" value="Ribo/fructo_kinase"/>
</dbReference>
<sequence>MQANKKMVVLGSINIDHVLQVPHFPRPGETLSGKQYQMSFGGKGANQAVAAGRSGASIAFMACIGEDEVGHAVREQLAKDNIDISAIEMAKGEATGLAMIYLDDQGENTIGIYPGANASLTKAYVEKHQQLIIDSAALLLQLETPLESVLAAAQLAHQHDILTVLNPAPAQPLSDELLSLIDIITPNETEAEALTGISVQTDKDAEQAAHGLHKKGIDTVIITLGSRGVWLSVKGQGQLIAGYEVIVTDTIAAGDTFNGAFLCRYLETADWHQAVDFAQAAAAIAVSRQGAQTSIPWREEIIDFLN</sequence>
<evidence type="ECO:0000256" key="4">
    <source>
        <dbReference type="ARBA" id="ARBA00022490"/>
    </source>
</evidence>
<comment type="cofactor">
    <cofactor evidence="13">
        <name>Mg(2+)</name>
        <dbReference type="ChEBI" id="CHEBI:18420"/>
    </cofactor>
    <text evidence="13">Requires a divalent cation, most likely magnesium in vivo, as an electrophilic catalyst to aid phosphoryl group transfer. It is the chelate of the metal and the nucleotide that is the actual substrate.</text>
</comment>
<evidence type="ECO:0000256" key="11">
    <source>
        <dbReference type="ARBA" id="ARBA00022958"/>
    </source>
</evidence>
<dbReference type="EC" id="2.7.1.15" evidence="2 13"/>
<keyword evidence="10 13" id="KW-0460">Magnesium</keyword>
<feature type="binding site" evidence="13">
    <location>
        <position position="251"/>
    </location>
    <ligand>
        <name>K(+)</name>
        <dbReference type="ChEBI" id="CHEBI:29103"/>
    </ligand>
</feature>
<dbReference type="GO" id="GO:0004747">
    <property type="term" value="F:ribokinase activity"/>
    <property type="evidence" value="ECO:0007669"/>
    <property type="project" value="UniProtKB-UniRule"/>
</dbReference>